<keyword evidence="2" id="KW-0067">ATP-binding</keyword>
<protein>
    <submittedName>
        <fullName evidence="2">ATP-dependent DNA helicase PIF1</fullName>
    </submittedName>
</protein>
<dbReference type="AlphaFoldDB" id="A0A2K3L4F2"/>
<keyword evidence="2" id="KW-0347">Helicase</keyword>
<dbReference type="PANTHER" id="PTHR45786">
    <property type="entry name" value="DNA BINDING PROTEIN-LIKE"/>
    <property type="match status" value="1"/>
</dbReference>
<gene>
    <name evidence="2" type="ORF">L195_g029321</name>
</gene>
<evidence type="ECO:0000259" key="1">
    <source>
        <dbReference type="Pfam" id="PF14214"/>
    </source>
</evidence>
<reference evidence="2 3" key="2">
    <citation type="journal article" date="2017" name="Front. Plant Sci.">
        <title>Gene Classification and Mining of Molecular Markers Useful in Red Clover (Trifolium pratense) Breeding.</title>
        <authorList>
            <person name="Istvanek J."/>
            <person name="Dluhosova J."/>
            <person name="Dluhos P."/>
            <person name="Patkova L."/>
            <person name="Nedelnik J."/>
            <person name="Repkova J."/>
        </authorList>
    </citation>
    <scope>NUCLEOTIDE SEQUENCE [LARGE SCALE GENOMIC DNA]</scope>
    <source>
        <strain evidence="3">cv. Tatra</strain>
        <tissue evidence="2">Young leaves</tissue>
    </source>
</reference>
<keyword evidence="2" id="KW-0378">Hydrolase</keyword>
<dbReference type="InterPro" id="IPR025476">
    <property type="entry name" value="Helitron_helicase-like"/>
</dbReference>
<dbReference type="GO" id="GO:0004386">
    <property type="term" value="F:helicase activity"/>
    <property type="evidence" value="ECO:0007669"/>
    <property type="project" value="UniProtKB-KW"/>
</dbReference>
<feature type="domain" description="Helitron helicase-like" evidence="1">
    <location>
        <begin position="341"/>
        <end position="423"/>
    </location>
</feature>
<dbReference type="Pfam" id="PF14214">
    <property type="entry name" value="Helitron_like_N"/>
    <property type="match status" value="1"/>
</dbReference>
<evidence type="ECO:0000313" key="2">
    <source>
        <dbReference type="EMBL" id="PNX73420.1"/>
    </source>
</evidence>
<accession>A0A2K3L4F2</accession>
<keyword evidence="2" id="KW-0547">Nucleotide-binding</keyword>
<dbReference type="EMBL" id="ASHM01026018">
    <property type="protein sequence ID" value="PNX73420.1"/>
    <property type="molecule type" value="Genomic_DNA"/>
</dbReference>
<dbReference type="STRING" id="57577.A0A2K3L4F2"/>
<reference evidence="2 3" key="1">
    <citation type="journal article" date="2014" name="Am. J. Bot.">
        <title>Genome assembly and annotation for red clover (Trifolium pratense; Fabaceae).</title>
        <authorList>
            <person name="Istvanek J."/>
            <person name="Jaros M."/>
            <person name="Krenek A."/>
            <person name="Repkova J."/>
        </authorList>
    </citation>
    <scope>NUCLEOTIDE SEQUENCE [LARGE SCALE GENOMIC DNA]</scope>
    <source>
        <strain evidence="3">cv. Tatra</strain>
        <tissue evidence="2">Young leaves</tissue>
    </source>
</reference>
<comment type="caution">
    <text evidence="2">The sequence shown here is derived from an EMBL/GenBank/DDBJ whole genome shotgun (WGS) entry which is preliminary data.</text>
</comment>
<dbReference type="Proteomes" id="UP000236291">
    <property type="component" value="Unassembled WGS sequence"/>
</dbReference>
<sequence>MNLNNPKEVDRERIAKICRKRRRERLDLRRNDIEHYNSLLLSNKGNREVVAKLRRKHRKDKLDFKRKTNRYDALCYSNTFGNTQVPMQFPGENNNVLCFAGDAAFKGNSAKEITFRRRRQERMKKLKLKRLSVRVCRQKPLIRRGLFSRKKSRSKSKRSNESSSEKNMNVEFDDLIVADIQLSNDCIFGIAELLEYKDIGDMNVCCRKCAAMVWKGETVGKNSDLNPPEISLCCMKGNIVLAGMVEPPSLIRNLFSGVDSSEVAALIVGDFDSTEDGRDIVVRKQDGRLKRIHETHPKYIPLQYPLLFPHGEDQYDEKLKRKQVSISRGLKKRIRVTLREFIAFRLQERAAEDAVLFNSRRLFQQFVVDLYSMIESQRLSFIRKNQSQIRADFLACVEEAVERGDIDGSSIGTRVVIPASFVGVG</sequence>
<organism evidence="2 3">
    <name type="scientific">Trifolium pratense</name>
    <name type="common">Red clover</name>
    <dbReference type="NCBI Taxonomy" id="57577"/>
    <lineage>
        <taxon>Eukaryota</taxon>
        <taxon>Viridiplantae</taxon>
        <taxon>Streptophyta</taxon>
        <taxon>Embryophyta</taxon>
        <taxon>Tracheophyta</taxon>
        <taxon>Spermatophyta</taxon>
        <taxon>Magnoliopsida</taxon>
        <taxon>eudicotyledons</taxon>
        <taxon>Gunneridae</taxon>
        <taxon>Pentapetalae</taxon>
        <taxon>rosids</taxon>
        <taxon>fabids</taxon>
        <taxon>Fabales</taxon>
        <taxon>Fabaceae</taxon>
        <taxon>Papilionoideae</taxon>
        <taxon>50 kb inversion clade</taxon>
        <taxon>NPAAA clade</taxon>
        <taxon>Hologalegina</taxon>
        <taxon>IRL clade</taxon>
        <taxon>Trifolieae</taxon>
        <taxon>Trifolium</taxon>
    </lineage>
</organism>
<proteinExistence type="predicted"/>
<dbReference type="PANTHER" id="PTHR45786:SF74">
    <property type="entry name" value="ATP-DEPENDENT DNA HELICASE"/>
    <property type="match status" value="1"/>
</dbReference>
<evidence type="ECO:0000313" key="3">
    <source>
        <dbReference type="Proteomes" id="UP000236291"/>
    </source>
</evidence>
<name>A0A2K3L4F2_TRIPR</name>